<evidence type="ECO:0000313" key="2">
    <source>
        <dbReference type="Proteomes" id="UP001634394"/>
    </source>
</evidence>
<protein>
    <submittedName>
        <fullName evidence="1">Uncharacterized protein</fullName>
    </submittedName>
</protein>
<organism evidence="1 2">
    <name type="scientific">Sinanodonta woodiana</name>
    <name type="common">Chinese pond mussel</name>
    <name type="synonym">Anodonta woodiana</name>
    <dbReference type="NCBI Taxonomy" id="1069815"/>
    <lineage>
        <taxon>Eukaryota</taxon>
        <taxon>Metazoa</taxon>
        <taxon>Spiralia</taxon>
        <taxon>Lophotrochozoa</taxon>
        <taxon>Mollusca</taxon>
        <taxon>Bivalvia</taxon>
        <taxon>Autobranchia</taxon>
        <taxon>Heteroconchia</taxon>
        <taxon>Palaeoheterodonta</taxon>
        <taxon>Unionida</taxon>
        <taxon>Unionoidea</taxon>
        <taxon>Unionidae</taxon>
        <taxon>Unioninae</taxon>
        <taxon>Sinanodonta</taxon>
    </lineage>
</organism>
<accession>A0ABD3WLU2</accession>
<reference evidence="1 2" key="1">
    <citation type="submission" date="2024-11" db="EMBL/GenBank/DDBJ databases">
        <title>Chromosome-level genome assembly of the freshwater bivalve Anodonta woodiana.</title>
        <authorList>
            <person name="Chen X."/>
        </authorList>
    </citation>
    <scope>NUCLEOTIDE SEQUENCE [LARGE SCALE GENOMIC DNA]</scope>
    <source>
        <strain evidence="1">MN2024</strain>
        <tissue evidence="1">Gills</tissue>
    </source>
</reference>
<keyword evidence="2" id="KW-1185">Reference proteome</keyword>
<proteinExistence type="predicted"/>
<gene>
    <name evidence="1" type="ORF">ACJMK2_037893</name>
</gene>
<evidence type="ECO:0000313" key="1">
    <source>
        <dbReference type="EMBL" id="KAL3874941.1"/>
    </source>
</evidence>
<name>A0ABD3WLU2_SINWO</name>
<dbReference type="AlphaFoldDB" id="A0ABD3WLU2"/>
<dbReference type="Proteomes" id="UP001634394">
    <property type="component" value="Unassembled WGS sequence"/>
</dbReference>
<comment type="caution">
    <text evidence="1">The sequence shown here is derived from an EMBL/GenBank/DDBJ whole genome shotgun (WGS) entry which is preliminary data.</text>
</comment>
<dbReference type="EMBL" id="JBJQND010000006">
    <property type="protein sequence ID" value="KAL3874941.1"/>
    <property type="molecule type" value="Genomic_DNA"/>
</dbReference>
<sequence>MVEITLRVQEPAIFPVADFGCSVSTIDGYGAALSLNFHVLPLLLDPLSFQSHQESSSCNADIQNAGNSTSSSKKSTVQISASSSLYDFSDDFVDSPFSQNIAKTFIKPIKTKPQQSNKKKVQEGKKKFAVIASQKQHKKKKQKISANVKTTEKVVKNAAVKRIKCSNRKVSTPIAQNCKAAAMKSSIKISQVLTSIENLKTPVGKGEQNKSVSFCFKSPQRQPLRRKGKQPCNIDTNVQILKACDRKGSKVGTPALKRKKDVHDENLRETRSAKKQRLVQDIILAQSYKFLDKSSEVNSDHCDSGVFVSPILTKLKAKGKNAPKLPLSKLEAKETSTPIVKVVTNKHSGKSSLPSPAPRVETSLFDYSSMEVEESMFSQEEAAIPSTSAEGVEVQPVPVFNLNSTSEDEVQPVNRSYKSYKRSQKKIRVGRYSISKVEAWADKVNSQFDEIDKYELSIEG</sequence>